<dbReference type="EMBL" id="LVJH01000026">
    <property type="protein sequence ID" value="OAB41877.1"/>
    <property type="molecule type" value="Genomic_DNA"/>
</dbReference>
<gene>
    <name evidence="2" type="ORF">PGLA_14880</name>
</gene>
<proteinExistence type="predicted"/>
<keyword evidence="1" id="KW-0472">Membrane</keyword>
<evidence type="ECO:0000313" key="2">
    <source>
        <dbReference type="EMBL" id="OAB41877.1"/>
    </source>
</evidence>
<evidence type="ECO:0000313" key="3">
    <source>
        <dbReference type="Proteomes" id="UP000076967"/>
    </source>
</evidence>
<dbReference type="Proteomes" id="UP000076967">
    <property type="component" value="Unassembled WGS sequence"/>
</dbReference>
<keyword evidence="1" id="KW-1133">Transmembrane helix</keyword>
<reference evidence="2 3" key="1">
    <citation type="submission" date="2016-03" db="EMBL/GenBank/DDBJ databases">
        <title>Draft genome sequence of Paenibacillus glacialis DSM 22343.</title>
        <authorList>
            <person name="Shin S.-K."/>
            <person name="Yi H."/>
        </authorList>
    </citation>
    <scope>NUCLEOTIDE SEQUENCE [LARGE SCALE GENOMIC DNA]</scope>
    <source>
        <strain evidence="2 3">DSM 22343</strain>
    </source>
</reference>
<sequence>MLIAFLFWYRGLAQGRHSGGRAVTAPPAFFGLLISALVLHESIGWPIFIVNIGVILCVAIARRFASK</sequence>
<accession>A0A168KDP9</accession>
<evidence type="ECO:0008006" key="4">
    <source>
        <dbReference type="Google" id="ProtNLM"/>
    </source>
</evidence>
<dbReference type="AlphaFoldDB" id="A0A168KDP9"/>
<dbReference type="STRING" id="494026.PGLA_14880"/>
<keyword evidence="3" id="KW-1185">Reference proteome</keyword>
<evidence type="ECO:0000256" key="1">
    <source>
        <dbReference type="SAM" id="Phobius"/>
    </source>
</evidence>
<organism evidence="2 3">
    <name type="scientific">Paenibacillus glacialis</name>
    <dbReference type="NCBI Taxonomy" id="494026"/>
    <lineage>
        <taxon>Bacteria</taxon>
        <taxon>Bacillati</taxon>
        <taxon>Bacillota</taxon>
        <taxon>Bacilli</taxon>
        <taxon>Bacillales</taxon>
        <taxon>Paenibacillaceae</taxon>
        <taxon>Paenibacillus</taxon>
    </lineage>
</organism>
<name>A0A168KDP9_9BACL</name>
<comment type="caution">
    <text evidence="2">The sequence shown here is derived from an EMBL/GenBank/DDBJ whole genome shotgun (WGS) entry which is preliminary data.</text>
</comment>
<feature type="transmembrane region" description="Helical" evidence="1">
    <location>
        <begin position="45"/>
        <end position="65"/>
    </location>
</feature>
<feature type="transmembrane region" description="Helical" evidence="1">
    <location>
        <begin position="21"/>
        <end position="39"/>
    </location>
</feature>
<protein>
    <recommendedName>
        <fullName evidence="4">EamA domain-containing protein</fullName>
    </recommendedName>
</protein>
<keyword evidence="1" id="KW-0812">Transmembrane</keyword>